<keyword evidence="6" id="KW-0406">Ion transport</keyword>
<keyword evidence="2" id="KW-1003">Cell membrane</keyword>
<comment type="caution">
    <text evidence="10">Lacks conserved residue(s) required for the propagation of feature annotation.</text>
</comment>
<gene>
    <name evidence="11" type="ORF">EII11_08770</name>
</gene>
<keyword evidence="5 10" id="KW-0472">Membrane</keyword>
<evidence type="ECO:0000256" key="6">
    <source>
        <dbReference type="ARBA" id="ARBA00023303"/>
    </source>
</evidence>
<reference evidence="11 12" key="1">
    <citation type="submission" date="2018-11" db="EMBL/GenBank/DDBJ databases">
        <title>Genomes From Bacteria Associated with the Canine Oral Cavity: a Test Case for Automated Genome-Based Taxonomic Assignment.</title>
        <authorList>
            <person name="Coil D.A."/>
            <person name="Jospin G."/>
            <person name="Darling A.E."/>
            <person name="Wallis C."/>
            <person name="Davis I.J."/>
            <person name="Harris S."/>
            <person name="Eisen J.A."/>
            <person name="Holcombe L.J."/>
            <person name="O'Flynn C."/>
        </authorList>
    </citation>
    <scope>NUCLEOTIDE SEQUENCE [LARGE SCALE GENOMIC DNA]</scope>
    <source>
        <strain evidence="11 12">OH770</strain>
    </source>
</reference>
<dbReference type="GO" id="GO:0034220">
    <property type="term" value="P:monoatomic ion transmembrane transport"/>
    <property type="evidence" value="ECO:0007669"/>
    <property type="project" value="UniProtKB-KW"/>
</dbReference>
<feature type="transmembrane region" description="Helical" evidence="10">
    <location>
        <begin position="280"/>
        <end position="303"/>
    </location>
</feature>
<dbReference type="GO" id="GO:0005886">
    <property type="term" value="C:plasma membrane"/>
    <property type="evidence" value="ECO:0007669"/>
    <property type="project" value="UniProtKB-SubCell"/>
</dbReference>
<evidence type="ECO:0000256" key="5">
    <source>
        <dbReference type="ARBA" id="ARBA00023136"/>
    </source>
</evidence>
<evidence type="ECO:0000256" key="9">
    <source>
        <dbReference type="ARBA" id="ARBA00049940"/>
    </source>
</evidence>
<feature type="transmembrane region" description="Helical" evidence="10">
    <location>
        <begin position="149"/>
        <end position="168"/>
    </location>
</feature>
<comment type="similarity">
    <text evidence="7 10">Belongs to the fluoride channel Fluc/FEX (TC 1.A.43) family.</text>
</comment>
<dbReference type="Proteomes" id="UP000280444">
    <property type="component" value="Unassembled WGS sequence"/>
</dbReference>
<name>A0A3P1SBX1_9ACTO</name>
<dbReference type="EMBL" id="RQZF01000010">
    <property type="protein sequence ID" value="RRC94773.1"/>
    <property type="molecule type" value="Genomic_DNA"/>
</dbReference>
<feature type="transmembrane region" description="Helical" evidence="10">
    <location>
        <begin position="28"/>
        <end position="46"/>
    </location>
</feature>
<protein>
    <recommendedName>
        <fullName evidence="10">Fluoride-specific ion channel</fullName>
    </recommendedName>
</protein>
<keyword evidence="3 10" id="KW-0812">Transmembrane</keyword>
<keyword evidence="6" id="KW-0813">Transport</keyword>
<feature type="transmembrane region" description="Helical" evidence="10">
    <location>
        <begin position="209"/>
        <end position="234"/>
    </location>
</feature>
<evidence type="ECO:0000256" key="8">
    <source>
        <dbReference type="ARBA" id="ARBA00035585"/>
    </source>
</evidence>
<dbReference type="OrthoDB" id="5148600at2"/>
<comment type="subcellular location">
    <subcellularLocation>
        <location evidence="1">Cell membrane</location>
        <topology evidence="1">Multi-pass membrane protein</topology>
    </subcellularLocation>
</comment>
<keyword evidence="4 10" id="KW-1133">Transmembrane helix</keyword>
<organism evidence="11 12">
    <name type="scientific">Schaalia canis</name>
    <dbReference type="NCBI Taxonomy" id="100469"/>
    <lineage>
        <taxon>Bacteria</taxon>
        <taxon>Bacillati</taxon>
        <taxon>Actinomycetota</taxon>
        <taxon>Actinomycetes</taxon>
        <taxon>Actinomycetales</taxon>
        <taxon>Actinomycetaceae</taxon>
        <taxon>Schaalia</taxon>
    </lineage>
</organism>
<comment type="caution">
    <text evidence="11">The sequence shown here is derived from an EMBL/GenBank/DDBJ whole genome shotgun (WGS) entry which is preliminary data.</text>
</comment>
<feature type="transmembrane region" description="Helical" evidence="10">
    <location>
        <begin position="107"/>
        <end position="129"/>
    </location>
</feature>
<evidence type="ECO:0000256" key="10">
    <source>
        <dbReference type="RuleBase" id="RU004340"/>
    </source>
</evidence>
<evidence type="ECO:0000313" key="12">
    <source>
        <dbReference type="Proteomes" id="UP000280444"/>
    </source>
</evidence>
<comment type="catalytic activity">
    <reaction evidence="8">
        <text>fluoride(in) = fluoride(out)</text>
        <dbReference type="Rhea" id="RHEA:76159"/>
        <dbReference type="ChEBI" id="CHEBI:17051"/>
    </reaction>
    <physiologicalReaction direction="left-to-right" evidence="8">
        <dbReference type="Rhea" id="RHEA:76160"/>
    </physiologicalReaction>
</comment>
<accession>A0A3P1SBX1</accession>
<comment type="function">
    <text evidence="9">Fluoride-specific ion channel. Important for reducing fluoride concentration in the cell, thus reducing its toxicity.</text>
</comment>
<feature type="transmembrane region" description="Helical" evidence="10">
    <location>
        <begin position="246"/>
        <end position="268"/>
    </location>
</feature>
<sequence>MPDGKKAQTEGGAPMNLHTRAFRSLNNMWVALAIGALLGSAARLSADAFFTSALHAPVFASTVAVNLLGTLFLCGLTARRHRAATSSTSTTGGMLLAKDSGISERAWVIWATGFCGSFTTYSALALSATHASAGYPLPPSWIDEASVPLPLGIMAGAIMGIVGATFRWRFNAWLTLRFTAVQKRIALAADCRRRKEECVWATLTRGFTVLAPLMGIAVINVLGSGAAGFVAGSYQMCLAQGAERGVIAFAWLCTGSGILGAFTTFSTAVVDAWMIVRRGYVWGGALIFAGVWVFAWGACALGWKIAGISACGAM</sequence>
<keyword evidence="12" id="KW-1185">Reference proteome</keyword>
<feature type="transmembrane region" description="Helical" evidence="10">
    <location>
        <begin position="58"/>
        <end position="78"/>
    </location>
</feature>
<dbReference type="InterPro" id="IPR003691">
    <property type="entry name" value="FluC"/>
</dbReference>
<evidence type="ECO:0000256" key="4">
    <source>
        <dbReference type="ARBA" id="ARBA00022989"/>
    </source>
</evidence>
<evidence type="ECO:0000256" key="3">
    <source>
        <dbReference type="ARBA" id="ARBA00022692"/>
    </source>
</evidence>
<evidence type="ECO:0000256" key="2">
    <source>
        <dbReference type="ARBA" id="ARBA00022475"/>
    </source>
</evidence>
<evidence type="ECO:0000256" key="7">
    <source>
        <dbReference type="ARBA" id="ARBA00035120"/>
    </source>
</evidence>
<dbReference type="AlphaFoldDB" id="A0A3P1SBX1"/>
<dbReference type="Pfam" id="PF02537">
    <property type="entry name" value="CRCB"/>
    <property type="match status" value="1"/>
</dbReference>
<keyword evidence="6" id="KW-0407">Ion channel</keyword>
<proteinExistence type="inferred from homology"/>
<evidence type="ECO:0000256" key="1">
    <source>
        <dbReference type="ARBA" id="ARBA00004651"/>
    </source>
</evidence>
<evidence type="ECO:0000313" key="11">
    <source>
        <dbReference type="EMBL" id="RRC94773.1"/>
    </source>
</evidence>